<dbReference type="FunFam" id="1.10.555.10:FF:000058">
    <property type="entry name" value="GTPase-activating protein pac-1"/>
    <property type="match status" value="1"/>
</dbReference>
<accession>A0A1B0D1A3</accession>
<feature type="compositionally biased region" description="Low complexity" evidence="1">
    <location>
        <begin position="567"/>
        <end position="585"/>
    </location>
</feature>
<proteinExistence type="predicted"/>
<feature type="region of interest" description="Disordered" evidence="1">
    <location>
        <begin position="26"/>
        <end position="100"/>
    </location>
</feature>
<feature type="region of interest" description="Disordered" evidence="1">
    <location>
        <begin position="650"/>
        <end position="700"/>
    </location>
</feature>
<dbReference type="InterPro" id="IPR008936">
    <property type="entry name" value="Rho_GTPase_activation_prot"/>
</dbReference>
<protein>
    <submittedName>
        <fullName evidence="2">Uncharacterized protein</fullName>
    </submittedName>
</protein>
<dbReference type="EMBL" id="AJVK01002510">
    <property type="status" value="NOT_ANNOTATED_CDS"/>
    <property type="molecule type" value="Genomic_DNA"/>
</dbReference>
<dbReference type="InterPro" id="IPR000198">
    <property type="entry name" value="RhoGAP_dom"/>
</dbReference>
<reference evidence="2" key="1">
    <citation type="submission" date="2022-08" db="UniProtKB">
        <authorList>
            <consortium name="EnsemblMetazoa"/>
        </authorList>
    </citation>
    <scope>IDENTIFICATION</scope>
    <source>
        <strain evidence="2">Israel</strain>
    </source>
</reference>
<dbReference type="AlphaFoldDB" id="A0A1B0D1A3"/>
<dbReference type="SUPFAM" id="SSF48350">
    <property type="entry name" value="GTPase activation domain, GAP"/>
    <property type="match status" value="1"/>
</dbReference>
<feature type="compositionally biased region" description="Basic and acidic residues" evidence="1">
    <location>
        <begin position="650"/>
        <end position="663"/>
    </location>
</feature>
<dbReference type="Gene3D" id="1.10.555.10">
    <property type="entry name" value="Rho GTPase activation protein"/>
    <property type="match status" value="1"/>
</dbReference>
<feature type="region of interest" description="Disordered" evidence="1">
    <location>
        <begin position="390"/>
        <end position="415"/>
    </location>
</feature>
<feature type="compositionally biased region" description="Polar residues" evidence="1">
    <location>
        <begin position="391"/>
        <end position="415"/>
    </location>
</feature>
<dbReference type="PANTHER" id="PTHR23175:SF23">
    <property type="entry name" value="PDZ DOMAIN-CONTAINING PROTEIN"/>
    <property type="match status" value="1"/>
</dbReference>
<keyword evidence="3" id="KW-1185">Reference proteome</keyword>
<sequence length="737" mass="80838">MLQDCVIGDVGSQIAEPQSVAAIKTIQTPSATSDESSGAKSVSTSKKYYLGSRSPSGQSPVTKSRKTPQQLNITVPNAASGSGGQKDLSDKEGGSPKPKTWKGLVARQLRKIQGQPTAGQGSYPAFPEGASIGVPLSHCVPSEENEFVPLLVTRCTSIVEQKGLDIVGIYRIPGNTAAISALTEQVNRGFDEATLMDPKWEDVNVVSSLLKAFIRNLPEPLLPNEIYANFMLADKKSGRLRMAELKNLLGALPPFSYETMKHLLRHLHRVSQNCLVNLMEPKNLAIIFGPSIVRSSNETLETAVKDMKHQCRIVESLVTHYGYFFENGPIPDVAELPTPTEANKELDAPTTNLLLDNVAKIEPFKEKEYSSRFVASIVQAANRKIRKSTTRKTVLSTGTPDNLSLDSNTSTESKDTASALQHMESSKELESLKHRLSEDDSNDSTFVENGTGKLMDCVSFPGSMSLTTVTIALDNKLKSLRCSLDSSTQDSSEVDAPLRSQALSIGDNLPYADESPERSLLSVKMKPLGREMPKHKAPPGVSSKKDVEPGLGVVVGSGEKAVDDDISTSSSSSSTSGDTDTSTTSIPIHIDSEVLRKMNRILTNLERNTTKMNRSLSLNYKSQQKGGECCCHVNHRVINRVPLTKDEKTDKNINKKRHSQEAKGHHHRRYDNRSIRRRHTVGGTHDYSPKYIERTGNTPMDNYSTPCRNYVMRRSSSPELNILEDKLESLESILAFT</sequence>
<organism evidence="2 3">
    <name type="scientific">Phlebotomus papatasi</name>
    <name type="common">Sandfly</name>
    <dbReference type="NCBI Taxonomy" id="29031"/>
    <lineage>
        <taxon>Eukaryota</taxon>
        <taxon>Metazoa</taxon>
        <taxon>Ecdysozoa</taxon>
        <taxon>Arthropoda</taxon>
        <taxon>Hexapoda</taxon>
        <taxon>Insecta</taxon>
        <taxon>Pterygota</taxon>
        <taxon>Neoptera</taxon>
        <taxon>Endopterygota</taxon>
        <taxon>Diptera</taxon>
        <taxon>Nematocera</taxon>
        <taxon>Psychodoidea</taxon>
        <taxon>Psychodidae</taxon>
        <taxon>Phlebotomus</taxon>
        <taxon>Phlebotomus</taxon>
    </lineage>
</organism>
<dbReference type="EMBL" id="AJVK01002508">
    <property type="status" value="NOT_ANNOTATED_CDS"/>
    <property type="molecule type" value="Genomic_DNA"/>
</dbReference>
<dbReference type="PANTHER" id="PTHR23175">
    <property type="entry name" value="PDZ DOMAIN-CONTAINING PROTEIN"/>
    <property type="match status" value="1"/>
</dbReference>
<evidence type="ECO:0000313" key="2">
    <source>
        <dbReference type="EnsemblMetazoa" id="PPAI001126-PA"/>
    </source>
</evidence>
<dbReference type="Pfam" id="PF00620">
    <property type="entry name" value="RhoGAP"/>
    <property type="match status" value="1"/>
</dbReference>
<dbReference type="EMBL" id="AJVK01002509">
    <property type="status" value="NOT_ANNOTATED_CDS"/>
    <property type="molecule type" value="Genomic_DNA"/>
</dbReference>
<dbReference type="SMART" id="SM00324">
    <property type="entry name" value="RhoGAP"/>
    <property type="match status" value="1"/>
</dbReference>
<dbReference type="PROSITE" id="PS50238">
    <property type="entry name" value="RHOGAP"/>
    <property type="match status" value="1"/>
</dbReference>
<dbReference type="EMBL" id="AJVK01002507">
    <property type="status" value="NOT_ANNOTATED_CDS"/>
    <property type="molecule type" value="Genomic_DNA"/>
</dbReference>
<feature type="region of interest" description="Disordered" evidence="1">
    <location>
        <begin position="530"/>
        <end position="585"/>
    </location>
</feature>
<name>A0A1B0D1A3_PHLPP</name>
<dbReference type="EnsemblMetazoa" id="PPAI001126-RA">
    <property type="protein sequence ID" value="PPAI001126-PA"/>
    <property type="gene ID" value="PPAI001126"/>
</dbReference>
<dbReference type="VEuPathDB" id="VectorBase:PPAI001126"/>
<dbReference type="GO" id="GO:0007165">
    <property type="term" value="P:signal transduction"/>
    <property type="evidence" value="ECO:0007669"/>
    <property type="project" value="InterPro"/>
</dbReference>
<dbReference type="VEuPathDB" id="VectorBase:PPAPM1_010688"/>
<dbReference type="Proteomes" id="UP000092462">
    <property type="component" value="Unassembled WGS sequence"/>
</dbReference>
<evidence type="ECO:0000256" key="1">
    <source>
        <dbReference type="SAM" id="MobiDB-lite"/>
    </source>
</evidence>
<feature type="compositionally biased region" description="Polar residues" evidence="1">
    <location>
        <begin position="53"/>
        <end position="80"/>
    </location>
</feature>
<feature type="compositionally biased region" description="Basic residues" evidence="1">
    <location>
        <begin position="664"/>
        <end position="680"/>
    </location>
</feature>
<feature type="compositionally biased region" description="Polar residues" evidence="1">
    <location>
        <begin position="26"/>
        <end position="46"/>
    </location>
</feature>
<evidence type="ECO:0000313" key="3">
    <source>
        <dbReference type="Proteomes" id="UP000092462"/>
    </source>
</evidence>